<protein>
    <submittedName>
        <fullName evidence="2">Uncharacterized protein</fullName>
    </submittedName>
</protein>
<organism evidence="2 3">
    <name type="scientific">Candidatus Sungbacteria bacterium RIFCSPHIGHO2_02_FULL_51_29</name>
    <dbReference type="NCBI Taxonomy" id="1802273"/>
    <lineage>
        <taxon>Bacteria</taxon>
        <taxon>Candidatus Sungiibacteriota</taxon>
    </lineage>
</organism>
<feature type="transmembrane region" description="Helical" evidence="1">
    <location>
        <begin position="35"/>
        <end position="51"/>
    </location>
</feature>
<dbReference type="EMBL" id="MHQL01000010">
    <property type="protein sequence ID" value="OHA03663.1"/>
    <property type="molecule type" value="Genomic_DNA"/>
</dbReference>
<feature type="transmembrane region" description="Helical" evidence="1">
    <location>
        <begin position="80"/>
        <end position="101"/>
    </location>
</feature>
<feature type="transmembrane region" description="Helical" evidence="1">
    <location>
        <begin position="58"/>
        <end position="74"/>
    </location>
</feature>
<keyword evidence="1" id="KW-1133">Transmembrane helix</keyword>
<name>A0A1G2KW83_9BACT</name>
<evidence type="ECO:0000313" key="2">
    <source>
        <dbReference type="EMBL" id="OHA03663.1"/>
    </source>
</evidence>
<sequence>MRGHPRFCFFVMTLTRPHIGGTIYAKLVPIFSMSYWFLLLVVIALALGYAWSKLVGKIAGISLAITIGSFAFLTDPYSGWGSLVSYLAFLVFGFSSIYAILNGIRENNTRRYEEERRALIEDISEEVKNKLTVEKPKDTDRQ</sequence>
<keyword evidence="1" id="KW-0472">Membrane</keyword>
<reference evidence="2 3" key="1">
    <citation type="journal article" date="2016" name="Nat. Commun.">
        <title>Thousands of microbial genomes shed light on interconnected biogeochemical processes in an aquifer system.</title>
        <authorList>
            <person name="Anantharaman K."/>
            <person name="Brown C.T."/>
            <person name="Hug L.A."/>
            <person name="Sharon I."/>
            <person name="Castelle C.J."/>
            <person name="Probst A.J."/>
            <person name="Thomas B.C."/>
            <person name="Singh A."/>
            <person name="Wilkins M.J."/>
            <person name="Karaoz U."/>
            <person name="Brodie E.L."/>
            <person name="Williams K.H."/>
            <person name="Hubbard S.S."/>
            <person name="Banfield J.F."/>
        </authorList>
    </citation>
    <scope>NUCLEOTIDE SEQUENCE [LARGE SCALE GENOMIC DNA]</scope>
</reference>
<dbReference type="Proteomes" id="UP000177811">
    <property type="component" value="Unassembled WGS sequence"/>
</dbReference>
<accession>A0A1G2KW83</accession>
<proteinExistence type="predicted"/>
<evidence type="ECO:0000256" key="1">
    <source>
        <dbReference type="SAM" id="Phobius"/>
    </source>
</evidence>
<keyword evidence="1" id="KW-0812">Transmembrane</keyword>
<gene>
    <name evidence="2" type="ORF">A3C16_03420</name>
</gene>
<comment type="caution">
    <text evidence="2">The sequence shown here is derived from an EMBL/GenBank/DDBJ whole genome shotgun (WGS) entry which is preliminary data.</text>
</comment>
<evidence type="ECO:0000313" key="3">
    <source>
        <dbReference type="Proteomes" id="UP000177811"/>
    </source>
</evidence>
<dbReference type="AlphaFoldDB" id="A0A1G2KW83"/>